<evidence type="ECO:0000256" key="1">
    <source>
        <dbReference type="SAM" id="Phobius"/>
    </source>
</evidence>
<comment type="caution">
    <text evidence="2">The sequence shown here is derived from an EMBL/GenBank/DDBJ whole genome shotgun (WGS) entry which is preliminary data.</text>
</comment>
<dbReference type="InterPro" id="IPR022149">
    <property type="entry name" value="DUF3681"/>
</dbReference>
<dbReference type="EMBL" id="LWDX02061448">
    <property type="protein sequence ID" value="OEL16970.1"/>
    <property type="molecule type" value="Genomic_DNA"/>
</dbReference>
<feature type="transmembrane region" description="Helical" evidence="1">
    <location>
        <begin position="23"/>
        <end position="42"/>
    </location>
</feature>
<dbReference type="Pfam" id="PF12442">
    <property type="entry name" value="DUF3681"/>
    <property type="match status" value="1"/>
</dbReference>
<feature type="transmembrane region" description="Helical" evidence="1">
    <location>
        <begin position="54"/>
        <end position="76"/>
    </location>
</feature>
<evidence type="ECO:0000313" key="2">
    <source>
        <dbReference type="EMBL" id="OEL16970.1"/>
    </source>
</evidence>
<reference evidence="2 3" key="1">
    <citation type="submission" date="2016-09" db="EMBL/GenBank/DDBJ databases">
        <title>The draft genome of Dichanthelium oligosanthes: A C3 panicoid grass species.</title>
        <authorList>
            <person name="Studer A.J."/>
            <person name="Schnable J.C."/>
            <person name="Brutnell T.P."/>
        </authorList>
    </citation>
    <scope>NUCLEOTIDE SEQUENCE [LARGE SCALE GENOMIC DNA]</scope>
    <source>
        <strain evidence="3">cv. Kellogg 1175</strain>
        <tissue evidence="2">Leaf</tissue>
    </source>
</reference>
<evidence type="ECO:0000313" key="3">
    <source>
        <dbReference type="Proteomes" id="UP000095767"/>
    </source>
</evidence>
<feature type="transmembrane region" description="Helical" evidence="1">
    <location>
        <begin position="88"/>
        <end position="112"/>
    </location>
</feature>
<organism evidence="2 3">
    <name type="scientific">Dichanthelium oligosanthes</name>
    <dbReference type="NCBI Taxonomy" id="888268"/>
    <lineage>
        <taxon>Eukaryota</taxon>
        <taxon>Viridiplantae</taxon>
        <taxon>Streptophyta</taxon>
        <taxon>Embryophyta</taxon>
        <taxon>Tracheophyta</taxon>
        <taxon>Spermatophyta</taxon>
        <taxon>Magnoliopsida</taxon>
        <taxon>Liliopsida</taxon>
        <taxon>Poales</taxon>
        <taxon>Poaceae</taxon>
        <taxon>PACMAD clade</taxon>
        <taxon>Panicoideae</taxon>
        <taxon>Panicodae</taxon>
        <taxon>Paniceae</taxon>
        <taxon>Dichantheliinae</taxon>
        <taxon>Dichanthelium</taxon>
    </lineage>
</organism>
<gene>
    <name evidence="2" type="ORF">BAE44_0022011</name>
</gene>
<proteinExistence type="predicted"/>
<accession>A0A1E5UVT3</accession>
<keyword evidence="1" id="KW-1133">Transmembrane helix</keyword>
<keyword evidence="1" id="KW-0812">Transmembrane</keyword>
<protein>
    <submittedName>
        <fullName evidence="2">Uncharacterized protein</fullName>
    </submittedName>
</protein>
<keyword evidence="3" id="KW-1185">Reference proteome</keyword>
<dbReference type="PANTHER" id="PTHR33530">
    <property type="entry name" value="OS01G0147100 PROTEIN"/>
    <property type="match status" value="1"/>
</dbReference>
<dbReference type="AlphaFoldDB" id="A0A1E5UVT3"/>
<dbReference type="PANTHER" id="PTHR33530:SF4">
    <property type="entry name" value="OS01G0145800 PROTEIN"/>
    <property type="match status" value="1"/>
</dbReference>
<keyword evidence="1" id="KW-0472">Membrane</keyword>
<dbReference type="OrthoDB" id="608496at2759"/>
<name>A0A1E5UVT3_9POAL</name>
<dbReference type="Proteomes" id="UP000095767">
    <property type="component" value="Unassembled WGS sequence"/>
</dbReference>
<sequence length="113" mass="11612">MAKREAEEAADGGGASELLHHDALLVVGLTTASMAIALVAGAPPPPGLDRSAYFLALSWLFLAGVAELYAAAWISGDPRGRRAAGRKLVYASIAPLLTAVVICSLAATTILLR</sequence>